<dbReference type="InterPro" id="IPR036651">
    <property type="entry name" value="Gln_synt_N_sf"/>
</dbReference>
<dbReference type="PANTHER" id="PTHR43785">
    <property type="entry name" value="GAMMA-GLUTAMYLPUTRESCINE SYNTHETASE"/>
    <property type="match status" value="1"/>
</dbReference>
<evidence type="ECO:0000256" key="4">
    <source>
        <dbReference type="ARBA" id="ARBA00022840"/>
    </source>
</evidence>
<proteinExistence type="inferred from homology"/>
<evidence type="ECO:0000256" key="2">
    <source>
        <dbReference type="ARBA" id="ARBA00022598"/>
    </source>
</evidence>
<dbReference type="SUPFAM" id="SSF55931">
    <property type="entry name" value="Glutamine synthetase/guanido kinase"/>
    <property type="match status" value="1"/>
</dbReference>
<gene>
    <name evidence="10" type="primary">glnA_3</name>
    <name evidence="10" type="ORF">ERS852551_03056</name>
</gene>
<dbReference type="GO" id="GO:0006542">
    <property type="term" value="P:glutamine biosynthetic process"/>
    <property type="evidence" value="ECO:0007669"/>
    <property type="project" value="InterPro"/>
</dbReference>
<dbReference type="SUPFAM" id="SSF54368">
    <property type="entry name" value="Glutamine synthetase, N-terminal domain"/>
    <property type="match status" value="1"/>
</dbReference>
<dbReference type="GO" id="GO:0005524">
    <property type="term" value="F:ATP binding"/>
    <property type="evidence" value="ECO:0007669"/>
    <property type="project" value="UniProtKB-KW"/>
</dbReference>
<dbReference type="PROSITE" id="PS51986">
    <property type="entry name" value="GS_BETA_GRASP"/>
    <property type="match status" value="1"/>
</dbReference>
<keyword evidence="3" id="KW-0547">Nucleotide-binding</keyword>
<dbReference type="SMART" id="SM01230">
    <property type="entry name" value="Gln-synt_C"/>
    <property type="match status" value="1"/>
</dbReference>
<evidence type="ECO:0000313" key="11">
    <source>
        <dbReference type="Proteomes" id="UP000095765"/>
    </source>
</evidence>
<sequence length="435" mass="48099">MHMNQTSQDVLQFVAENDVKFIRLAFCDLSGFQKNIAIQSSELQRAFEEGISFDASAAGGFAGVEDSDLFLVPDPATLSVLPWRPAQGRVARMFCGIVRPDGAPYDADARALLKQAARRAAEMGYSVQVGAECEFYLFETDEYDRPTMIPHDRGGYCDIAPLDRGENIRREICLTLESLGMRPESSHHEQGPGQNEVDFRYTGALTAADHLLGFKAAVKSIAAQSGLYASFLPKPFLEYSGSGLHINLSLFQDGKNLFAHGAPEMDHFMAGLLAHACDITAFLNPLTNSYARFGAFEAPKYATWSRGNRSQLIRIPAARGEYSRIELRSPDPACNPYLALALIIHAGLDGIADALPLTPPVDINLYDAEPSNAYPLLPRGLGEAAECAAASDFNRRHLPAALLRRYCEQKRREAERMERTENCHQTELKLYFDRV</sequence>
<keyword evidence="2 10" id="KW-0436">Ligase</keyword>
<accession>A0A174TMK5</accession>
<feature type="coiled-coil region" evidence="7">
    <location>
        <begin position="400"/>
        <end position="427"/>
    </location>
</feature>
<keyword evidence="4" id="KW-0067">ATP-binding</keyword>
<dbReference type="GO" id="GO:0004356">
    <property type="term" value="F:glutamine synthetase activity"/>
    <property type="evidence" value="ECO:0007669"/>
    <property type="project" value="UniProtKB-EC"/>
</dbReference>
<evidence type="ECO:0000313" key="10">
    <source>
        <dbReference type="EMBL" id="CUQ08640.1"/>
    </source>
</evidence>
<dbReference type="RefSeq" id="WP_055245833.1">
    <property type="nucleotide sequence ID" value="NZ_CABIWA010000010.1"/>
</dbReference>
<evidence type="ECO:0000256" key="6">
    <source>
        <dbReference type="RuleBase" id="RU000384"/>
    </source>
</evidence>
<comment type="similarity">
    <text evidence="1 5 6">Belongs to the glutamine synthetase family.</text>
</comment>
<dbReference type="Proteomes" id="UP000095765">
    <property type="component" value="Unassembled WGS sequence"/>
</dbReference>
<dbReference type="Gene3D" id="3.30.590.10">
    <property type="entry name" value="Glutamine synthetase/guanido kinase, catalytic domain"/>
    <property type="match status" value="1"/>
</dbReference>
<evidence type="ECO:0000256" key="5">
    <source>
        <dbReference type="PROSITE-ProRule" id="PRU01330"/>
    </source>
</evidence>
<feature type="domain" description="GS catalytic" evidence="9">
    <location>
        <begin position="109"/>
        <end position="435"/>
    </location>
</feature>
<dbReference type="InterPro" id="IPR014746">
    <property type="entry name" value="Gln_synth/guanido_kin_cat_dom"/>
</dbReference>
<evidence type="ECO:0000259" key="8">
    <source>
        <dbReference type="PROSITE" id="PS51986"/>
    </source>
</evidence>
<dbReference type="EMBL" id="CZBE01000025">
    <property type="protein sequence ID" value="CUQ08640.1"/>
    <property type="molecule type" value="Genomic_DNA"/>
</dbReference>
<dbReference type="InterPro" id="IPR008146">
    <property type="entry name" value="Gln_synth_cat_dom"/>
</dbReference>
<keyword evidence="7" id="KW-0175">Coiled coil</keyword>
<protein>
    <submittedName>
        <fullName evidence="10">Glutamine synthetase</fullName>
        <ecNumber evidence="10">6.3.1.2</ecNumber>
    </submittedName>
</protein>
<dbReference type="AlphaFoldDB" id="A0A174TMK5"/>
<reference evidence="10 11" key="1">
    <citation type="submission" date="2015-09" db="EMBL/GenBank/DDBJ databases">
        <authorList>
            <consortium name="Pathogen Informatics"/>
        </authorList>
    </citation>
    <scope>NUCLEOTIDE SEQUENCE [LARGE SCALE GENOMIC DNA]</scope>
    <source>
        <strain evidence="10 11">2789STDY5834939</strain>
    </source>
</reference>
<organism evidence="10 11">
    <name type="scientific">Anaerotruncus colihominis</name>
    <dbReference type="NCBI Taxonomy" id="169435"/>
    <lineage>
        <taxon>Bacteria</taxon>
        <taxon>Bacillati</taxon>
        <taxon>Bacillota</taxon>
        <taxon>Clostridia</taxon>
        <taxon>Eubacteriales</taxon>
        <taxon>Oscillospiraceae</taxon>
        <taxon>Anaerotruncus</taxon>
    </lineage>
</organism>
<dbReference type="OrthoDB" id="9807095at2"/>
<evidence type="ECO:0000256" key="7">
    <source>
        <dbReference type="SAM" id="Coils"/>
    </source>
</evidence>
<dbReference type="PROSITE" id="PS51987">
    <property type="entry name" value="GS_CATALYTIC"/>
    <property type="match status" value="1"/>
</dbReference>
<dbReference type="PANTHER" id="PTHR43785:SF12">
    <property type="entry name" value="TYPE-1 GLUTAMINE SYNTHETASE 2"/>
    <property type="match status" value="1"/>
</dbReference>
<feature type="domain" description="GS beta-grasp" evidence="8">
    <location>
        <begin position="17"/>
        <end position="102"/>
    </location>
</feature>
<dbReference type="Pfam" id="PF03951">
    <property type="entry name" value="Gln-synt_N"/>
    <property type="match status" value="1"/>
</dbReference>
<evidence type="ECO:0000256" key="3">
    <source>
        <dbReference type="ARBA" id="ARBA00022741"/>
    </source>
</evidence>
<evidence type="ECO:0000256" key="1">
    <source>
        <dbReference type="ARBA" id="ARBA00009897"/>
    </source>
</evidence>
<name>A0A174TMK5_9FIRM</name>
<dbReference type="Pfam" id="PF00120">
    <property type="entry name" value="Gln-synt_C"/>
    <property type="match status" value="1"/>
</dbReference>
<dbReference type="InterPro" id="IPR008147">
    <property type="entry name" value="Gln_synt_N"/>
</dbReference>
<dbReference type="EC" id="6.3.1.2" evidence="10"/>
<dbReference type="Gene3D" id="3.10.20.70">
    <property type="entry name" value="Glutamine synthetase, N-terminal domain"/>
    <property type="match status" value="1"/>
</dbReference>
<evidence type="ECO:0000259" key="9">
    <source>
        <dbReference type="PROSITE" id="PS51987"/>
    </source>
</evidence>